<keyword evidence="1" id="KW-0812">Transmembrane</keyword>
<feature type="transmembrane region" description="Helical" evidence="1">
    <location>
        <begin position="118"/>
        <end position="141"/>
    </location>
</feature>
<protein>
    <submittedName>
        <fullName evidence="3">Type IV prepilin peptidase</fullName>
    </submittedName>
</protein>
<dbReference type="EMBL" id="JARGYT010000026">
    <property type="protein sequence ID" value="MDZ5762199.1"/>
    <property type="molecule type" value="Genomic_DNA"/>
</dbReference>
<feature type="domain" description="Prepilin peptidase A24 N-terminal" evidence="2">
    <location>
        <begin position="7"/>
        <end position="83"/>
    </location>
</feature>
<evidence type="ECO:0000256" key="1">
    <source>
        <dbReference type="SAM" id="Phobius"/>
    </source>
</evidence>
<evidence type="ECO:0000259" key="2">
    <source>
        <dbReference type="Pfam" id="PF06750"/>
    </source>
</evidence>
<dbReference type="Proteomes" id="UP001293791">
    <property type="component" value="Unassembled WGS sequence"/>
</dbReference>
<dbReference type="PANTHER" id="PTHR30487:SF0">
    <property type="entry name" value="PREPILIN LEADER PEPTIDASE_N-METHYLTRANSFERASE-RELATED"/>
    <property type="match status" value="1"/>
</dbReference>
<feature type="transmembrane region" description="Helical" evidence="1">
    <location>
        <begin position="65"/>
        <end position="85"/>
    </location>
</feature>
<dbReference type="InterPro" id="IPR010627">
    <property type="entry name" value="Prepilin_pept_A24_N"/>
</dbReference>
<reference evidence="3 4" key="1">
    <citation type="submission" date="2023-02" db="EMBL/GenBank/DDBJ databases">
        <title>Host association and intracellularity evolved multiple times independently in the Rickettsiales.</title>
        <authorList>
            <person name="Castelli M."/>
            <person name="Nardi T."/>
            <person name="Gammuto L."/>
            <person name="Bellinzona G."/>
            <person name="Sabaneyeva E."/>
            <person name="Potekhin A."/>
            <person name="Serra V."/>
            <person name="Petroni G."/>
            <person name="Sassera D."/>
        </authorList>
    </citation>
    <scope>NUCLEOTIDE SEQUENCE [LARGE SCALE GENOMIC DNA]</scope>
    <source>
        <strain evidence="3 4">BOD18</strain>
    </source>
</reference>
<dbReference type="RefSeq" id="WP_322497676.1">
    <property type="nucleotide sequence ID" value="NZ_JARGYT010000026.1"/>
</dbReference>
<dbReference type="InterPro" id="IPR050882">
    <property type="entry name" value="Prepilin_peptidase/N-MTase"/>
</dbReference>
<dbReference type="PANTHER" id="PTHR30487">
    <property type="entry name" value="TYPE 4 PREPILIN-LIKE PROTEINS LEADER PEPTIDE-PROCESSING ENZYME"/>
    <property type="match status" value="1"/>
</dbReference>
<keyword evidence="1" id="KW-0472">Membrane</keyword>
<organism evidence="3 4">
    <name type="scientific">Candidatus Cyrtobacter comes</name>
    <dbReference type="NCBI Taxonomy" id="675776"/>
    <lineage>
        <taxon>Bacteria</taxon>
        <taxon>Pseudomonadati</taxon>
        <taxon>Pseudomonadota</taxon>
        <taxon>Alphaproteobacteria</taxon>
        <taxon>Rickettsiales</taxon>
        <taxon>Candidatus Midichloriaceae</taxon>
        <taxon>Candidatus Cyrtobacter</taxon>
    </lineage>
</organism>
<evidence type="ECO:0000313" key="3">
    <source>
        <dbReference type="EMBL" id="MDZ5762199.1"/>
    </source>
</evidence>
<gene>
    <name evidence="3" type="ORF">Cyrtocomes_00572</name>
</gene>
<accession>A0ABU5L7V0</accession>
<sequence length="147" mass="16722">MAGNIGTTILYRIPRKISIFAFRNDENKPFCSKCHHPLKPFEILPIIGMLLNQGVCRYCGHKIPIAYFMLEILTGVSSMILYAFFDLTEPFFILLLFSCALILHAFTLEFYDQVYIEITIFILVLGLVMFTLLQGSILGTVNKGFAK</sequence>
<proteinExistence type="predicted"/>
<keyword evidence="1" id="KW-1133">Transmembrane helix</keyword>
<name>A0ABU5L7V0_9RICK</name>
<evidence type="ECO:0000313" key="4">
    <source>
        <dbReference type="Proteomes" id="UP001293791"/>
    </source>
</evidence>
<keyword evidence="4" id="KW-1185">Reference proteome</keyword>
<dbReference type="Pfam" id="PF06750">
    <property type="entry name" value="A24_N_bact"/>
    <property type="match status" value="1"/>
</dbReference>
<feature type="transmembrane region" description="Helical" evidence="1">
    <location>
        <begin position="91"/>
        <end position="111"/>
    </location>
</feature>
<comment type="caution">
    <text evidence="3">The sequence shown here is derived from an EMBL/GenBank/DDBJ whole genome shotgun (WGS) entry which is preliminary data.</text>
</comment>